<reference evidence="2" key="1">
    <citation type="submission" date="2018-02" db="EMBL/GenBank/DDBJ databases">
        <authorList>
            <person name="Cohen D.B."/>
            <person name="Kent A.D."/>
        </authorList>
    </citation>
    <scope>NUCLEOTIDE SEQUENCE</scope>
</reference>
<feature type="region of interest" description="Disordered" evidence="1">
    <location>
        <begin position="85"/>
        <end position="125"/>
    </location>
</feature>
<feature type="compositionally biased region" description="Polar residues" evidence="1">
    <location>
        <begin position="99"/>
        <end position="118"/>
    </location>
</feature>
<dbReference type="InterPro" id="IPR016972">
    <property type="entry name" value="UCP031279"/>
</dbReference>
<dbReference type="PANTHER" id="PTHR33526:SF4">
    <property type="entry name" value="OS07G0123800 PROTEIN"/>
    <property type="match status" value="1"/>
</dbReference>
<dbReference type="AlphaFoldDB" id="A0A2N9G083"/>
<proteinExistence type="predicted"/>
<gene>
    <name evidence="2" type="ORF">FSB_LOCUS20642</name>
</gene>
<evidence type="ECO:0000256" key="1">
    <source>
        <dbReference type="SAM" id="MobiDB-lite"/>
    </source>
</evidence>
<dbReference type="PIRSF" id="PIRSF031279">
    <property type="entry name" value="UCP031279"/>
    <property type="match status" value="1"/>
</dbReference>
<dbReference type="PANTHER" id="PTHR33526">
    <property type="entry name" value="OS07G0123800 PROTEIN"/>
    <property type="match status" value="1"/>
</dbReference>
<sequence length="157" mass="17767">MGNNKANKERKLGWYMKAPIRILIKIRDFYLQGITQCSGTFDYGVAMGCPTPNISTLPKSFSTNSTKSSNNVDYNELVRVASTRSVGSNNIRQDPLRKQQVTKSPMTGPDNMSRSRSVNIGRIDEDEPCEFEEDVKVKTDVYPRSRSYAVSRRSRAF</sequence>
<accession>A0A2N9G083</accession>
<organism evidence="2">
    <name type="scientific">Fagus sylvatica</name>
    <name type="common">Beechnut</name>
    <dbReference type="NCBI Taxonomy" id="28930"/>
    <lineage>
        <taxon>Eukaryota</taxon>
        <taxon>Viridiplantae</taxon>
        <taxon>Streptophyta</taxon>
        <taxon>Embryophyta</taxon>
        <taxon>Tracheophyta</taxon>
        <taxon>Spermatophyta</taxon>
        <taxon>Magnoliopsida</taxon>
        <taxon>eudicotyledons</taxon>
        <taxon>Gunneridae</taxon>
        <taxon>Pentapetalae</taxon>
        <taxon>rosids</taxon>
        <taxon>fabids</taxon>
        <taxon>Fagales</taxon>
        <taxon>Fagaceae</taxon>
        <taxon>Fagus</taxon>
    </lineage>
</organism>
<evidence type="ECO:0000313" key="2">
    <source>
        <dbReference type="EMBL" id="SPC92760.1"/>
    </source>
</evidence>
<name>A0A2N9G083_FAGSY</name>
<dbReference type="EMBL" id="OIVN01001335">
    <property type="protein sequence ID" value="SPC92760.1"/>
    <property type="molecule type" value="Genomic_DNA"/>
</dbReference>
<protein>
    <submittedName>
        <fullName evidence="2">Uncharacterized protein</fullName>
    </submittedName>
</protein>